<evidence type="ECO:0000313" key="2">
    <source>
        <dbReference type="EMBL" id="ESQ29445.1"/>
    </source>
</evidence>
<proteinExistence type="predicted"/>
<accession>V4JVK8</accession>
<dbReference type="Gramene" id="ESQ29445">
    <property type="protein sequence ID" value="ESQ29445"/>
    <property type="gene ID" value="EUTSA_v10023781mg"/>
</dbReference>
<feature type="domain" description="FBD" evidence="1">
    <location>
        <begin position="8"/>
        <end position="73"/>
    </location>
</feature>
<sequence>MKVSYVPECFLSSLEYVNLFTPTTVTEPMNLPIYFVRNCAVLKELVLNESFSNMIRKIKRIPRLSQRCEVLVGTPTYEDVSHKHDLLSIMYP</sequence>
<dbReference type="SMART" id="SM00579">
    <property type="entry name" value="FBD"/>
    <property type="match status" value="1"/>
</dbReference>
<name>V4JVK8_EUTSA</name>
<reference evidence="2 3" key="1">
    <citation type="journal article" date="2013" name="Front. Plant Sci.">
        <title>The Reference Genome of the Halophytic Plant Eutrema salsugineum.</title>
        <authorList>
            <person name="Yang R."/>
            <person name="Jarvis D.E."/>
            <person name="Chen H."/>
            <person name="Beilstein M.A."/>
            <person name="Grimwood J."/>
            <person name="Jenkins J."/>
            <person name="Shu S."/>
            <person name="Prochnik S."/>
            <person name="Xin M."/>
            <person name="Ma C."/>
            <person name="Schmutz J."/>
            <person name="Wing R.A."/>
            <person name="Mitchell-Olds T."/>
            <person name="Schumaker K.S."/>
            <person name="Wang X."/>
        </authorList>
    </citation>
    <scope>NUCLEOTIDE SEQUENCE [LARGE SCALE GENOMIC DNA]</scope>
</reference>
<dbReference type="Pfam" id="PF08387">
    <property type="entry name" value="FBD"/>
    <property type="match status" value="1"/>
</dbReference>
<keyword evidence="3" id="KW-1185">Reference proteome</keyword>
<dbReference type="InterPro" id="IPR006566">
    <property type="entry name" value="FBD"/>
</dbReference>
<evidence type="ECO:0000259" key="1">
    <source>
        <dbReference type="SMART" id="SM00579"/>
    </source>
</evidence>
<evidence type="ECO:0000313" key="3">
    <source>
        <dbReference type="Proteomes" id="UP000030689"/>
    </source>
</evidence>
<dbReference type="Proteomes" id="UP000030689">
    <property type="component" value="Unassembled WGS sequence"/>
</dbReference>
<dbReference type="KEGG" id="eus:EUTSA_v10023781mg"/>
<organism evidence="2 3">
    <name type="scientific">Eutrema salsugineum</name>
    <name type="common">Saltwater cress</name>
    <name type="synonym">Sisymbrium salsugineum</name>
    <dbReference type="NCBI Taxonomy" id="72664"/>
    <lineage>
        <taxon>Eukaryota</taxon>
        <taxon>Viridiplantae</taxon>
        <taxon>Streptophyta</taxon>
        <taxon>Embryophyta</taxon>
        <taxon>Tracheophyta</taxon>
        <taxon>Spermatophyta</taxon>
        <taxon>Magnoliopsida</taxon>
        <taxon>eudicotyledons</taxon>
        <taxon>Gunneridae</taxon>
        <taxon>Pentapetalae</taxon>
        <taxon>rosids</taxon>
        <taxon>malvids</taxon>
        <taxon>Brassicales</taxon>
        <taxon>Brassicaceae</taxon>
        <taxon>Eutremeae</taxon>
        <taxon>Eutrema</taxon>
    </lineage>
</organism>
<gene>
    <name evidence="2" type="ORF">EUTSA_v10023781mg</name>
</gene>
<dbReference type="AlphaFoldDB" id="V4JVK8"/>
<dbReference type="EMBL" id="KI517881">
    <property type="protein sequence ID" value="ESQ29445.1"/>
    <property type="molecule type" value="Genomic_DNA"/>
</dbReference>
<protein>
    <recommendedName>
        <fullName evidence="1">FBD domain-containing protein</fullName>
    </recommendedName>
</protein>